<reference evidence="2" key="1">
    <citation type="submission" date="2022-10" db="EMBL/GenBank/DDBJ databases">
        <authorList>
            <person name="Chen Y."/>
            <person name="Dougan E. K."/>
            <person name="Chan C."/>
            <person name="Rhodes N."/>
            <person name="Thang M."/>
        </authorList>
    </citation>
    <scope>NUCLEOTIDE SEQUENCE</scope>
</reference>
<sequence>MPQYITLLFYFEVHQHTRIFCHPNFPSPSPLGSVGDDFLNFSGKVTPPNEVNRSSLASEVTAAAARSHALFQTAVHTVNQEVSTSLSQATLALKVGTSSAGATISFLIVSVLAVTLVAAFLCIRPDLPVSPPKKENPRDSLRKDHLQLPADALSKRGSMAFTGSPAKGRSPMRSPIAGPASPSEDGLQPFCPDLIVPRGCECVLLVPIVPLCLGPFSVCDPNGHVVLRVSPKSMAPPPSIDRGRGSARKFVSFGPDSLGSSWRIELATGSGDLLAQSSFCKPGQNESSSHPSFALMRADGGHFATLLRNQQEGYELTTPDHIIYFWGSFDHHAVNITDEGGKLLATTELCRADWDQTGEFYRLRVAPLVDVGLLLCSLVCIDQARRLAVANGCKIHPFMVQDMDEISKKYMDEIR</sequence>
<comment type="caution">
    <text evidence="2">The sequence shown here is derived from an EMBL/GenBank/DDBJ whole genome shotgun (WGS) entry which is preliminary data.</text>
</comment>
<gene>
    <name evidence="2" type="ORF">C1SCF055_LOCUS13610</name>
</gene>
<name>A0A9P1C8U5_9DINO</name>
<evidence type="ECO:0000313" key="4">
    <source>
        <dbReference type="EMBL" id="CAL4773555.1"/>
    </source>
</evidence>
<protein>
    <submittedName>
        <fullName evidence="4">STI1-like protein</fullName>
    </submittedName>
</protein>
<evidence type="ECO:0000313" key="5">
    <source>
        <dbReference type="Proteomes" id="UP001152797"/>
    </source>
</evidence>
<evidence type="ECO:0000313" key="3">
    <source>
        <dbReference type="EMBL" id="CAL1139618.1"/>
    </source>
</evidence>
<accession>A0A9P1C8U5</accession>
<proteinExistence type="predicted"/>
<feature type="region of interest" description="Disordered" evidence="1">
    <location>
        <begin position="157"/>
        <end position="184"/>
    </location>
</feature>
<organism evidence="2">
    <name type="scientific">Cladocopium goreaui</name>
    <dbReference type="NCBI Taxonomy" id="2562237"/>
    <lineage>
        <taxon>Eukaryota</taxon>
        <taxon>Sar</taxon>
        <taxon>Alveolata</taxon>
        <taxon>Dinophyceae</taxon>
        <taxon>Suessiales</taxon>
        <taxon>Symbiodiniaceae</taxon>
        <taxon>Cladocopium</taxon>
    </lineage>
</organism>
<dbReference type="EMBL" id="CAMXCT010001063">
    <property type="protein sequence ID" value="CAI3986243.1"/>
    <property type="molecule type" value="Genomic_DNA"/>
</dbReference>
<reference evidence="3" key="2">
    <citation type="submission" date="2024-04" db="EMBL/GenBank/DDBJ databases">
        <authorList>
            <person name="Chen Y."/>
            <person name="Shah S."/>
            <person name="Dougan E. K."/>
            <person name="Thang M."/>
            <person name="Chan C."/>
        </authorList>
    </citation>
    <scope>NUCLEOTIDE SEQUENCE [LARGE SCALE GENOMIC DNA]</scope>
</reference>
<dbReference type="EMBL" id="CAMXCT030001063">
    <property type="protein sequence ID" value="CAL4773555.1"/>
    <property type="molecule type" value="Genomic_DNA"/>
</dbReference>
<evidence type="ECO:0000256" key="1">
    <source>
        <dbReference type="SAM" id="MobiDB-lite"/>
    </source>
</evidence>
<dbReference type="Proteomes" id="UP001152797">
    <property type="component" value="Unassembled WGS sequence"/>
</dbReference>
<evidence type="ECO:0000313" key="2">
    <source>
        <dbReference type="EMBL" id="CAI3986243.1"/>
    </source>
</evidence>
<dbReference type="EMBL" id="CAMXCT020001063">
    <property type="protein sequence ID" value="CAL1139618.1"/>
    <property type="molecule type" value="Genomic_DNA"/>
</dbReference>
<keyword evidence="5" id="KW-1185">Reference proteome</keyword>
<dbReference type="AlphaFoldDB" id="A0A9P1C8U5"/>
<dbReference type="OrthoDB" id="448524at2759"/>